<evidence type="ECO:0000313" key="6">
    <source>
        <dbReference type="EMBL" id="AXK81454.1"/>
    </source>
</evidence>
<organism evidence="6 7">
    <name type="scientific">Pseudolabrys taiwanensis</name>
    <dbReference type="NCBI Taxonomy" id="331696"/>
    <lineage>
        <taxon>Bacteria</taxon>
        <taxon>Pseudomonadati</taxon>
        <taxon>Pseudomonadota</taxon>
        <taxon>Alphaproteobacteria</taxon>
        <taxon>Hyphomicrobiales</taxon>
        <taxon>Xanthobacteraceae</taxon>
        <taxon>Pseudolabrys</taxon>
    </lineage>
</organism>
<dbReference type="PANTHER" id="PTHR42788">
    <property type="entry name" value="TAURINE IMPORT ATP-BINDING PROTEIN-RELATED"/>
    <property type="match status" value="1"/>
</dbReference>
<keyword evidence="4 6" id="KW-0067">ATP-binding</keyword>
<dbReference type="InterPro" id="IPR017871">
    <property type="entry name" value="ABC_transporter-like_CS"/>
</dbReference>
<dbReference type="InterPro" id="IPR003439">
    <property type="entry name" value="ABC_transporter-like_ATP-bd"/>
</dbReference>
<proteinExistence type="inferred from homology"/>
<dbReference type="PROSITE" id="PS50893">
    <property type="entry name" value="ABC_TRANSPORTER_2"/>
    <property type="match status" value="1"/>
</dbReference>
<evidence type="ECO:0000313" key="7">
    <source>
        <dbReference type="Proteomes" id="UP000254889"/>
    </source>
</evidence>
<dbReference type="GO" id="GO:0005524">
    <property type="term" value="F:ATP binding"/>
    <property type="evidence" value="ECO:0007669"/>
    <property type="project" value="UniProtKB-KW"/>
</dbReference>
<dbReference type="InterPro" id="IPR027417">
    <property type="entry name" value="P-loop_NTPase"/>
</dbReference>
<keyword evidence="3" id="KW-0547">Nucleotide-binding</keyword>
<dbReference type="Proteomes" id="UP000254889">
    <property type="component" value="Chromosome"/>
</dbReference>
<dbReference type="SMART" id="SM00382">
    <property type="entry name" value="AAA"/>
    <property type="match status" value="1"/>
</dbReference>
<reference evidence="6 7" key="1">
    <citation type="submission" date="2018-07" db="EMBL/GenBank/DDBJ databases">
        <authorList>
            <person name="Quirk P.G."/>
            <person name="Krulwich T.A."/>
        </authorList>
    </citation>
    <scope>NUCLEOTIDE SEQUENCE [LARGE SCALE GENOMIC DNA]</scope>
    <source>
        <strain evidence="6 7">CC-BB4</strain>
    </source>
</reference>
<dbReference type="KEGG" id="ptaw:DW352_13610"/>
<evidence type="ECO:0000259" key="5">
    <source>
        <dbReference type="PROSITE" id="PS50893"/>
    </source>
</evidence>
<dbReference type="AlphaFoldDB" id="A0A345ZX07"/>
<evidence type="ECO:0000256" key="2">
    <source>
        <dbReference type="ARBA" id="ARBA00022448"/>
    </source>
</evidence>
<gene>
    <name evidence="6" type="ORF">DW352_13610</name>
</gene>
<protein>
    <submittedName>
        <fullName evidence="6">ABC transporter ATP-binding protein</fullName>
    </submittedName>
</protein>
<sequence length="265" mass="29268">MEIVVDNLIQVFGEAPNDVLALERVSHRFPSQRFTCILGPSGCGKSTLAQIVGGIEPFTSGTVTVGAAGGAAQPLGTHSVMMWQHLNLFPWRSVIDNVAFGLEVQGVAKAERYERARALIAMVGLRGFEAHRPPQLSGGMRQRVALARALIMERPILLMDEPFGALDAQTKIVMQEELVRITEQTNKTVLFVTHAIDEAILLGDEIVVMTARPGRIKEVIKVDLPRPRSQEMVNTPEFGRLYDRALHLIREEVLNAMRQQEEVAG</sequence>
<feature type="domain" description="ABC transporter" evidence="5">
    <location>
        <begin position="3"/>
        <end position="236"/>
    </location>
</feature>
<dbReference type="Gene3D" id="3.40.50.300">
    <property type="entry name" value="P-loop containing nucleotide triphosphate hydrolases"/>
    <property type="match status" value="1"/>
</dbReference>
<dbReference type="InterPro" id="IPR050166">
    <property type="entry name" value="ABC_transporter_ATP-bind"/>
</dbReference>
<comment type="similarity">
    <text evidence="1">Belongs to the ABC transporter superfamily.</text>
</comment>
<evidence type="ECO:0000256" key="4">
    <source>
        <dbReference type="ARBA" id="ARBA00022840"/>
    </source>
</evidence>
<dbReference type="RefSeq" id="WP_115691833.1">
    <property type="nucleotide sequence ID" value="NZ_CP031417.1"/>
</dbReference>
<dbReference type="OrthoDB" id="8016555at2"/>
<accession>A0A345ZX07</accession>
<dbReference type="Pfam" id="PF00005">
    <property type="entry name" value="ABC_tran"/>
    <property type="match status" value="1"/>
</dbReference>
<dbReference type="SUPFAM" id="SSF52540">
    <property type="entry name" value="P-loop containing nucleoside triphosphate hydrolases"/>
    <property type="match status" value="1"/>
</dbReference>
<dbReference type="InterPro" id="IPR003593">
    <property type="entry name" value="AAA+_ATPase"/>
</dbReference>
<dbReference type="PROSITE" id="PS00211">
    <property type="entry name" value="ABC_TRANSPORTER_1"/>
    <property type="match status" value="1"/>
</dbReference>
<dbReference type="PANTHER" id="PTHR42788:SF13">
    <property type="entry name" value="ALIPHATIC SULFONATES IMPORT ATP-BINDING PROTEIN SSUB"/>
    <property type="match status" value="1"/>
</dbReference>
<dbReference type="CDD" id="cd03293">
    <property type="entry name" value="ABC_NrtD_SsuB_transporters"/>
    <property type="match status" value="1"/>
</dbReference>
<keyword evidence="2" id="KW-0813">Transport</keyword>
<keyword evidence="7" id="KW-1185">Reference proteome</keyword>
<dbReference type="GO" id="GO:0016887">
    <property type="term" value="F:ATP hydrolysis activity"/>
    <property type="evidence" value="ECO:0007669"/>
    <property type="project" value="InterPro"/>
</dbReference>
<evidence type="ECO:0000256" key="1">
    <source>
        <dbReference type="ARBA" id="ARBA00005417"/>
    </source>
</evidence>
<evidence type="ECO:0000256" key="3">
    <source>
        <dbReference type="ARBA" id="ARBA00022741"/>
    </source>
</evidence>
<dbReference type="EMBL" id="CP031417">
    <property type="protein sequence ID" value="AXK81454.1"/>
    <property type="molecule type" value="Genomic_DNA"/>
</dbReference>
<name>A0A345ZX07_9HYPH</name>